<dbReference type="Proteomes" id="UP000799438">
    <property type="component" value="Unassembled WGS sequence"/>
</dbReference>
<feature type="region of interest" description="Disordered" evidence="1">
    <location>
        <begin position="1"/>
        <end position="141"/>
    </location>
</feature>
<dbReference type="EMBL" id="ML995490">
    <property type="protein sequence ID" value="KAF2140195.1"/>
    <property type="molecule type" value="Genomic_DNA"/>
</dbReference>
<dbReference type="AlphaFoldDB" id="A0A6A6BA65"/>
<feature type="compositionally biased region" description="Acidic residues" evidence="1">
    <location>
        <begin position="249"/>
        <end position="258"/>
    </location>
</feature>
<accession>A0A6A6BA65</accession>
<dbReference type="OrthoDB" id="551302at2759"/>
<dbReference type="GeneID" id="54302426"/>
<evidence type="ECO:0000313" key="2">
    <source>
        <dbReference type="EMBL" id="KAF2140195.1"/>
    </source>
</evidence>
<evidence type="ECO:0000256" key="1">
    <source>
        <dbReference type="SAM" id="MobiDB-lite"/>
    </source>
</evidence>
<feature type="compositionally biased region" description="Basic and acidic residues" evidence="1">
    <location>
        <begin position="51"/>
        <end position="61"/>
    </location>
</feature>
<feature type="compositionally biased region" description="Polar residues" evidence="1">
    <location>
        <begin position="1"/>
        <end position="11"/>
    </location>
</feature>
<feature type="compositionally biased region" description="Basic and acidic residues" evidence="1">
    <location>
        <begin position="158"/>
        <end position="169"/>
    </location>
</feature>
<dbReference type="InterPro" id="IPR007062">
    <property type="entry name" value="PPI-2"/>
</dbReference>
<dbReference type="GO" id="GO:0009966">
    <property type="term" value="P:regulation of signal transduction"/>
    <property type="evidence" value="ECO:0007669"/>
    <property type="project" value="InterPro"/>
</dbReference>
<feature type="compositionally biased region" description="Basic and acidic residues" evidence="1">
    <location>
        <begin position="95"/>
        <end position="107"/>
    </location>
</feature>
<dbReference type="PANTHER" id="PTHR12398:SF20">
    <property type="entry name" value="PROTEIN PHOSPHATASE 1 REGULATORY INHIBITOR SUBUNIT 2"/>
    <property type="match status" value="1"/>
</dbReference>
<feature type="region of interest" description="Disordered" evidence="1">
    <location>
        <begin position="158"/>
        <end position="177"/>
    </location>
</feature>
<evidence type="ECO:0000313" key="3">
    <source>
        <dbReference type="Proteomes" id="UP000799438"/>
    </source>
</evidence>
<reference evidence="2" key="1">
    <citation type="journal article" date="2020" name="Stud. Mycol.">
        <title>101 Dothideomycetes genomes: a test case for predicting lifestyles and emergence of pathogens.</title>
        <authorList>
            <person name="Haridas S."/>
            <person name="Albert R."/>
            <person name="Binder M."/>
            <person name="Bloem J."/>
            <person name="Labutti K."/>
            <person name="Salamov A."/>
            <person name="Andreopoulos B."/>
            <person name="Baker S."/>
            <person name="Barry K."/>
            <person name="Bills G."/>
            <person name="Bluhm B."/>
            <person name="Cannon C."/>
            <person name="Castanera R."/>
            <person name="Culley D."/>
            <person name="Daum C."/>
            <person name="Ezra D."/>
            <person name="Gonzalez J."/>
            <person name="Henrissat B."/>
            <person name="Kuo A."/>
            <person name="Liang C."/>
            <person name="Lipzen A."/>
            <person name="Lutzoni F."/>
            <person name="Magnuson J."/>
            <person name="Mondo S."/>
            <person name="Nolan M."/>
            <person name="Ohm R."/>
            <person name="Pangilinan J."/>
            <person name="Park H.-J."/>
            <person name="Ramirez L."/>
            <person name="Alfaro M."/>
            <person name="Sun H."/>
            <person name="Tritt A."/>
            <person name="Yoshinaga Y."/>
            <person name="Zwiers L.-H."/>
            <person name="Turgeon B."/>
            <person name="Goodwin S."/>
            <person name="Spatafora J."/>
            <person name="Crous P."/>
            <person name="Grigoriev I."/>
        </authorList>
    </citation>
    <scope>NUCLEOTIDE SEQUENCE</scope>
    <source>
        <strain evidence="2">CBS 121167</strain>
    </source>
</reference>
<dbReference type="RefSeq" id="XP_033395908.1">
    <property type="nucleotide sequence ID" value="XM_033544930.1"/>
</dbReference>
<name>A0A6A6BA65_9PEZI</name>
<gene>
    <name evidence="2" type="ORF">K452DRAFT_327609</name>
</gene>
<organism evidence="2 3">
    <name type="scientific">Aplosporella prunicola CBS 121167</name>
    <dbReference type="NCBI Taxonomy" id="1176127"/>
    <lineage>
        <taxon>Eukaryota</taxon>
        <taxon>Fungi</taxon>
        <taxon>Dikarya</taxon>
        <taxon>Ascomycota</taxon>
        <taxon>Pezizomycotina</taxon>
        <taxon>Dothideomycetes</taxon>
        <taxon>Dothideomycetes incertae sedis</taxon>
        <taxon>Botryosphaeriales</taxon>
        <taxon>Aplosporellaceae</taxon>
        <taxon>Aplosporella</taxon>
    </lineage>
</organism>
<keyword evidence="3" id="KW-1185">Reference proteome</keyword>
<dbReference type="Gene3D" id="6.10.250.1050">
    <property type="match status" value="1"/>
</dbReference>
<feature type="region of interest" description="Disordered" evidence="1">
    <location>
        <begin position="186"/>
        <end position="272"/>
    </location>
</feature>
<proteinExistence type="predicted"/>
<feature type="compositionally biased region" description="Polar residues" evidence="1">
    <location>
        <begin position="85"/>
        <end position="94"/>
    </location>
</feature>
<dbReference type="GO" id="GO:0004864">
    <property type="term" value="F:protein phosphatase inhibitor activity"/>
    <property type="evidence" value="ECO:0007669"/>
    <property type="project" value="InterPro"/>
</dbReference>
<feature type="compositionally biased region" description="Basic and acidic residues" evidence="1">
    <location>
        <begin position="205"/>
        <end position="241"/>
    </location>
</feature>
<protein>
    <recommendedName>
        <fullName evidence="4">Glc8 protein</fullName>
    </recommendedName>
</protein>
<sequence length="272" mass="30961">MTQHSPTSQVLHSPPQHHADRPKGILKNPSFTATSPEAAPLQRAPSVERPTFGRELSEKEIVLQNTQINAGHRRSSSNARGPPSRRQSGTPSHSQADENSPRLRWDEANLYLAEQQRDSTMKITEPKTPFAKQYDPTEDEEELTALNAEDLMVDELDKAKPQQKPVKEDEIPDFDLGSPEMERLEHQMTPDGEKRVLVDPETIEDGGRHGEETADMTVEEKEKHRQFEQMRKKHYEMKDVKSLLGHPEELDDEDDEEPPPMPAMPNMNNGQR</sequence>
<dbReference type="Pfam" id="PF04979">
    <property type="entry name" value="IPP-2"/>
    <property type="match status" value="1"/>
</dbReference>
<evidence type="ECO:0008006" key="4">
    <source>
        <dbReference type="Google" id="ProtNLM"/>
    </source>
</evidence>
<feature type="compositionally biased region" description="Basic and acidic residues" evidence="1">
    <location>
        <begin position="186"/>
        <end position="198"/>
    </location>
</feature>
<dbReference type="PANTHER" id="PTHR12398">
    <property type="entry name" value="PROTEIN PHOSPHATASE INHIBITOR"/>
    <property type="match status" value="1"/>
</dbReference>